<accession>A0A0F9ZHV9</accession>
<sequence>MSWKLTKDYNNPMWGPRPLKIKGIRPLQPLKPLKPLKALRPLKPLAPIGHKSIWKDD</sequence>
<protein>
    <submittedName>
        <fullName evidence="1">Uncharacterized protein</fullName>
    </submittedName>
</protein>
<comment type="caution">
    <text evidence="1">The sequence shown here is derived from an EMBL/GenBank/DDBJ whole genome shotgun (WGS) entry which is preliminary data.</text>
</comment>
<reference evidence="1 2" key="1">
    <citation type="journal article" date="2015" name="Nature">
        <title>rRNA introns, odd ribosomes, and small enigmatic genomes across a large radiation of phyla.</title>
        <authorList>
            <person name="Brown C.T."/>
            <person name="Hug L.A."/>
            <person name="Thomas B.C."/>
            <person name="Sharon I."/>
            <person name="Castelle C.J."/>
            <person name="Singh A."/>
            <person name="Wilkins M.J."/>
            <person name="Williams K.H."/>
            <person name="Banfield J.F."/>
        </authorList>
    </citation>
    <scope>NUCLEOTIDE SEQUENCE [LARGE SCALE GENOMIC DNA]</scope>
</reference>
<dbReference type="AlphaFoldDB" id="A0A0F9ZHV9"/>
<evidence type="ECO:0000313" key="1">
    <source>
        <dbReference type="EMBL" id="KKP43738.1"/>
    </source>
</evidence>
<proteinExistence type="predicted"/>
<organism evidence="1 2">
    <name type="scientific">Candidatus Woesebacteria bacterium GW2011_GWB1_33_22</name>
    <dbReference type="NCBI Taxonomy" id="1618566"/>
    <lineage>
        <taxon>Bacteria</taxon>
        <taxon>Candidatus Woeseibacteriota</taxon>
    </lineage>
</organism>
<dbReference type="Proteomes" id="UP000034778">
    <property type="component" value="Unassembled WGS sequence"/>
</dbReference>
<evidence type="ECO:0000313" key="2">
    <source>
        <dbReference type="Proteomes" id="UP000034778"/>
    </source>
</evidence>
<name>A0A0F9ZHV9_9BACT</name>
<gene>
    <name evidence="1" type="ORF">UR35_C0017G0003</name>
</gene>
<dbReference type="STRING" id="1618566.UR35_C0017G0003"/>
<dbReference type="EMBL" id="LBOW01000017">
    <property type="protein sequence ID" value="KKP43738.1"/>
    <property type="molecule type" value="Genomic_DNA"/>
</dbReference>